<dbReference type="Gene3D" id="3.40.50.1820">
    <property type="entry name" value="alpha/beta hydrolase"/>
    <property type="match status" value="1"/>
</dbReference>
<proteinExistence type="inferred from homology"/>
<dbReference type="EC" id="3.1.1.-" evidence="6"/>
<organism evidence="8 9">
    <name type="scientific">Phyllotreta striolata</name>
    <name type="common">Striped flea beetle</name>
    <name type="synonym">Crioceris striolata</name>
    <dbReference type="NCBI Taxonomy" id="444603"/>
    <lineage>
        <taxon>Eukaryota</taxon>
        <taxon>Metazoa</taxon>
        <taxon>Ecdysozoa</taxon>
        <taxon>Arthropoda</taxon>
        <taxon>Hexapoda</taxon>
        <taxon>Insecta</taxon>
        <taxon>Pterygota</taxon>
        <taxon>Neoptera</taxon>
        <taxon>Endopterygota</taxon>
        <taxon>Coleoptera</taxon>
        <taxon>Polyphaga</taxon>
        <taxon>Cucujiformia</taxon>
        <taxon>Chrysomeloidea</taxon>
        <taxon>Chrysomelidae</taxon>
        <taxon>Galerucinae</taxon>
        <taxon>Alticini</taxon>
        <taxon>Phyllotreta</taxon>
    </lineage>
</organism>
<keyword evidence="4" id="KW-1015">Disulfide bond</keyword>
<keyword evidence="3 6" id="KW-0378">Hydrolase</keyword>
<keyword evidence="5" id="KW-0325">Glycoprotein</keyword>
<dbReference type="InterPro" id="IPR019826">
    <property type="entry name" value="Carboxylesterase_B_AS"/>
</dbReference>
<dbReference type="InterPro" id="IPR002018">
    <property type="entry name" value="CarbesteraseB"/>
</dbReference>
<dbReference type="GO" id="GO:0052689">
    <property type="term" value="F:carboxylic ester hydrolase activity"/>
    <property type="evidence" value="ECO:0007669"/>
    <property type="project" value="UniProtKB-KW"/>
</dbReference>
<evidence type="ECO:0000256" key="5">
    <source>
        <dbReference type="ARBA" id="ARBA00023180"/>
    </source>
</evidence>
<evidence type="ECO:0000313" key="8">
    <source>
        <dbReference type="EMBL" id="CAG9863042.1"/>
    </source>
</evidence>
<gene>
    <name evidence="8" type="ORF">PHYEVI_LOCUS9343</name>
</gene>
<accession>A0A9N9TX81</accession>
<dbReference type="AlphaFoldDB" id="A0A9N9TX81"/>
<comment type="similarity">
    <text evidence="1 6">Belongs to the type-B carboxylesterase/lipase family.</text>
</comment>
<dbReference type="InterPro" id="IPR029058">
    <property type="entry name" value="AB_hydrolase_fold"/>
</dbReference>
<evidence type="ECO:0000256" key="4">
    <source>
        <dbReference type="ARBA" id="ARBA00023157"/>
    </source>
</evidence>
<dbReference type="Proteomes" id="UP001153712">
    <property type="component" value="Chromosome 6"/>
</dbReference>
<evidence type="ECO:0000256" key="6">
    <source>
        <dbReference type="RuleBase" id="RU361235"/>
    </source>
</evidence>
<protein>
    <recommendedName>
        <fullName evidence="6">Carboxylic ester hydrolase</fullName>
        <ecNumber evidence="6">3.1.1.-</ecNumber>
    </recommendedName>
</protein>
<dbReference type="Pfam" id="PF00135">
    <property type="entry name" value="COesterase"/>
    <property type="match status" value="1"/>
</dbReference>
<keyword evidence="9" id="KW-1185">Reference proteome</keyword>
<evidence type="ECO:0000259" key="7">
    <source>
        <dbReference type="Pfam" id="PF00135"/>
    </source>
</evidence>
<evidence type="ECO:0000256" key="3">
    <source>
        <dbReference type="ARBA" id="ARBA00022801"/>
    </source>
</evidence>
<evidence type="ECO:0000256" key="2">
    <source>
        <dbReference type="ARBA" id="ARBA00022487"/>
    </source>
</evidence>
<dbReference type="PANTHER" id="PTHR11559">
    <property type="entry name" value="CARBOXYLESTERASE"/>
    <property type="match status" value="1"/>
</dbReference>
<dbReference type="SUPFAM" id="SSF53474">
    <property type="entry name" value="alpha/beta-Hydrolases"/>
    <property type="match status" value="1"/>
</dbReference>
<reference evidence="8" key="1">
    <citation type="submission" date="2022-01" db="EMBL/GenBank/DDBJ databases">
        <authorList>
            <person name="King R."/>
        </authorList>
    </citation>
    <scope>NUCLEOTIDE SEQUENCE</scope>
</reference>
<keyword evidence="2" id="KW-0719">Serine esterase</keyword>
<feature type="domain" description="Carboxylesterase type B" evidence="7">
    <location>
        <begin position="35"/>
        <end position="563"/>
    </location>
</feature>
<dbReference type="EMBL" id="OU900099">
    <property type="protein sequence ID" value="CAG9863042.1"/>
    <property type="molecule type" value="Genomic_DNA"/>
</dbReference>
<dbReference type="InterPro" id="IPR050309">
    <property type="entry name" value="Type-B_Carboxylest/Lipase"/>
</dbReference>
<evidence type="ECO:0000313" key="9">
    <source>
        <dbReference type="Proteomes" id="UP001153712"/>
    </source>
</evidence>
<evidence type="ECO:0000256" key="1">
    <source>
        <dbReference type="ARBA" id="ARBA00005964"/>
    </source>
</evidence>
<dbReference type="PROSITE" id="PS00122">
    <property type="entry name" value="CARBOXYLESTERASE_B_1"/>
    <property type="match status" value="1"/>
</dbReference>
<name>A0A9N9TX81_PHYSR</name>
<dbReference type="OrthoDB" id="19653at2759"/>
<sequence>MRYFFVEYFLLNAIGLFGFGWGLNFIDPEKVNKNLVVTTNKGFVQGRTGTTYLGRNYWAFEGIPFAKPPIGNLRFRAPESPRSWNGVLDATKERTSCVEMMNNLEWNDIMVFGNEDCLYINVYTSKNPSTSKELLPVMVWIYGGAFAFGNSSSKFYGADNYLEQNIITVTFNYRIGVFGFLSTEDLQSPGNYGLKDQHLALKWVQNNIKHFGGDKNRITVAGQSAGAASVFYQIVHKNNKGLFHRAIANSGSPLCSWAVQRNPRKIAFDLGLGVGIRTSSSKELIEKLRRTDVEQLKRAGRIIMIIYLPQTEREGFPFAPSIEPEHKGAFLTKTVYETFQRGDFNKMPVLMGVNSLETLFFADGLVLLRPLNVLYDFSPGSLPSKDMNIKTAEERREAGKRILNYYFPGGSYINADVDGILQYTSDDRFIRPIHKHVQLMSRYTPIYYYMFSYSSTFGTKILHRIIREERRTAGVAHFEEQFYLWKRQDLNLIPVGYDKLIARRLMRIWSNFIKTGNPTPHKDPLLQNYIWPAVNSTSNITYLQIDKRLSLHQNYREDQMKFWEKIYDTYGHPPYLTY</sequence>